<sequence length="273" mass="30517">MPFLSFFNSHVDEVYALNPFDQSQSNDQSLEHMYPPSDDKKPPLKENFPFSFAQSLPSPARVDCVAPNPDTCFQFDESNSTDMPGALIPTAMDGVESNANDIPGALVPYNVQSTEITFNPWSSSVRRFDDVEGIDLVARSGTGSKVMVVEVDRSHTLRGDVYALQARLRGTAAEFEKQQFVRSAIRRYKTIHDEHSTRLQSLQAELEARSVEIATLDKVIADRDATIAVQTLEIESLKKCIKEVQVEFQAMRRAEAEAQSMLQELTVCKIPLV</sequence>
<gene>
    <name evidence="2" type="ORF">JVT61DRAFT_12427</name>
</gene>
<evidence type="ECO:0000256" key="1">
    <source>
        <dbReference type="SAM" id="MobiDB-lite"/>
    </source>
</evidence>
<dbReference type="AlphaFoldDB" id="A0A8I2YDX9"/>
<organism evidence="2 3">
    <name type="scientific">Boletus reticuloceps</name>
    <dbReference type="NCBI Taxonomy" id="495285"/>
    <lineage>
        <taxon>Eukaryota</taxon>
        <taxon>Fungi</taxon>
        <taxon>Dikarya</taxon>
        <taxon>Basidiomycota</taxon>
        <taxon>Agaricomycotina</taxon>
        <taxon>Agaricomycetes</taxon>
        <taxon>Agaricomycetidae</taxon>
        <taxon>Boletales</taxon>
        <taxon>Boletineae</taxon>
        <taxon>Boletaceae</taxon>
        <taxon>Boletoideae</taxon>
        <taxon>Boletus</taxon>
    </lineage>
</organism>
<evidence type="ECO:0000313" key="3">
    <source>
        <dbReference type="Proteomes" id="UP000683000"/>
    </source>
</evidence>
<proteinExistence type="predicted"/>
<keyword evidence="3" id="KW-1185">Reference proteome</keyword>
<dbReference type="OrthoDB" id="10657957at2759"/>
<evidence type="ECO:0000313" key="2">
    <source>
        <dbReference type="EMBL" id="KAG6370127.1"/>
    </source>
</evidence>
<dbReference type="Proteomes" id="UP000683000">
    <property type="component" value="Unassembled WGS sequence"/>
</dbReference>
<name>A0A8I2YDX9_9AGAM</name>
<accession>A0A8I2YDX9</accession>
<reference evidence="2" key="1">
    <citation type="submission" date="2021-03" db="EMBL/GenBank/DDBJ databases">
        <title>Evolutionary innovations through gain and loss of genes in the ectomycorrhizal Boletales.</title>
        <authorList>
            <person name="Wu G."/>
            <person name="Miyauchi S."/>
            <person name="Morin E."/>
            <person name="Yang Z.-L."/>
            <person name="Xu J."/>
            <person name="Martin F.M."/>
        </authorList>
    </citation>
    <scope>NUCLEOTIDE SEQUENCE</scope>
    <source>
        <strain evidence="2">BR01</strain>
    </source>
</reference>
<protein>
    <submittedName>
        <fullName evidence="2">Uncharacterized protein</fullName>
    </submittedName>
</protein>
<comment type="caution">
    <text evidence="2">The sequence shown here is derived from an EMBL/GenBank/DDBJ whole genome shotgun (WGS) entry which is preliminary data.</text>
</comment>
<feature type="region of interest" description="Disordered" evidence="1">
    <location>
        <begin position="25"/>
        <end position="46"/>
    </location>
</feature>
<dbReference type="EMBL" id="JAGFBS010000056">
    <property type="protein sequence ID" value="KAG6370127.1"/>
    <property type="molecule type" value="Genomic_DNA"/>
</dbReference>